<feature type="region of interest" description="Disordered" evidence="2">
    <location>
        <begin position="163"/>
        <end position="237"/>
    </location>
</feature>
<evidence type="ECO:0000256" key="1">
    <source>
        <dbReference type="SAM" id="Coils"/>
    </source>
</evidence>
<dbReference type="AlphaFoldDB" id="A0A9N8HM81"/>
<evidence type="ECO:0000256" key="2">
    <source>
        <dbReference type="SAM" id="MobiDB-lite"/>
    </source>
</evidence>
<keyword evidence="4" id="KW-1185">Reference proteome</keyword>
<name>A0A9N8HM81_9STRA</name>
<evidence type="ECO:0008006" key="5">
    <source>
        <dbReference type="Google" id="ProtNLM"/>
    </source>
</evidence>
<evidence type="ECO:0000313" key="4">
    <source>
        <dbReference type="Proteomes" id="UP001153069"/>
    </source>
</evidence>
<accession>A0A9N8HM81</accession>
<feature type="coiled-coil region" evidence="1">
    <location>
        <begin position="19"/>
        <end position="142"/>
    </location>
</feature>
<organism evidence="3 4">
    <name type="scientific">Seminavis robusta</name>
    <dbReference type="NCBI Taxonomy" id="568900"/>
    <lineage>
        <taxon>Eukaryota</taxon>
        <taxon>Sar</taxon>
        <taxon>Stramenopiles</taxon>
        <taxon>Ochrophyta</taxon>
        <taxon>Bacillariophyta</taxon>
        <taxon>Bacillariophyceae</taxon>
        <taxon>Bacillariophycidae</taxon>
        <taxon>Naviculales</taxon>
        <taxon>Naviculaceae</taxon>
        <taxon>Seminavis</taxon>
    </lineage>
</organism>
<sequence>MGNCVNRTGPHHWSGTGGLELQVAAVKEAQKEIRVAQQEIQDAEKGLLEETDQERKEIYRAKLRRAQHQREAAQDLLHRHLRMANARDMIQLIEESVNVQRREIESLEQDLANQQAAEIPDKERQETIVKTLNQKKMELSNNVKRQQQFYSVVHENLHVQAKIGARVDDTPNDTTTTHGDNDVLATNDQKTTQAQTKHETQRYTSTDNRDQEEFHNTEPNPDQRESPDISIADKQRVKDDHDLRARVAEYHGFSERETESKIVLARCCVTQVVGDEDQVLMTHLIPRGSRTPILEFLGINNLPNGIDNFGNLILLVKNIKLAYDAQRLCFVMNSAEEDPASIVLKILDPLLEKEPIYDGATATIGMFDGSPLLFDERKVPLTRVLSMHARLAYSGAKDKKWIPKDAVLPEEFGSPLANDTIVVMSSKSRRGRQKRRKGKRDKDCHQFETVEAVPSSKMVRERRKRASFKSLTTSREFTDLLF</sequence>
<proteinExistence type="predicted"/>
<feature type="compositionally biased region" description="Polar residues" evidence="2">
    <location>
        <begin position="172"/>
        <end position="195"/>
    </location>
</feature>
<evidence type="ECO:0000313" key="3">
    <source>
        <dbReference type="EMBL" id="CAB9515593.1"/>
    </source>
</evidence>
<dbReference type="Proteomes" id="UP001153069">
    <property type="component" value="Unassembled WGS sequence"/>
</dbReference>
<keyword evidence="1" id="KW-0175">Coiled coil</keyword>
<feature type="compositionally biased region" description="Basic and acidic residues" evidence="2">
    <location>
        <begin position="196"/>
        <end position="237"/>
    </location>
</feature>
<comment type="caution">
    <text evidence="3">The sequence shown here is derived from an EMBL/GenBank/DDBJ whole genome shotgun (WGS) entry which is preliminary data.</text>
</comment>
<gene>
    <name evidence="3" type="ORF">SEMRO_725_G193400.1</name>
</gene>
<dbReference type="OrthoDB" id="10684549at2759"/>
<protein>
    <recommendedName>
        <fullName evidence="5">HNH nuclease domain-containing protein</fullName>
    </recommendedName>
</protein>
<reference evidence="3" key="1">
    <citation type="submission" date="2020-06" db="EMBL/GenBank/DDBJ databases">
        <authorList>
            <consortium name="Plant Systems Biology data submission"/>
        </authorList>
    </citation>
    <scope>NUCLEOTIDE SEQUENCE</scope>
    <source>
        <strain evidence="3">D6</strain>
    </source>
</reference>
<dbReference type="EMBL" id="CAICTM010000724">
    <property type="protein sequence ID" value="CAB9515593.1"/>
    <property type="molecule type" value="Genomic_DNA"/>
</dbReference>